<gene>
    <name evidence="1" type="ORF">BVRB_036750</name>
</gene>
<reference evidence="1 2" key="1">
    <citation type="journal article" date="2014" name="Nature">
        <title>The genome of the recently domesticated crop plant sugar beet (Beta vulgaris).</title>
        <authorList>
            <person name="Dohm J.C."/>
            <person name="Minoche A.E."/>
            <person name="Holtgrawe D."/>
            <person name="Capella-Gutierrez S."/>
            <person name="Zakrzewski F."/>
            <person name="Tafer H."/>
            <person name="Rupp O."/>
            <person name="Sorensen T.R."/>
            <person name="Stracke R."/>
            <person name="Reinhardt R."/>
            <person name="Goesmann A."/>
            <person name="Kraft T."/>
            <person name="Schulz B."/>
            <person name="Stadler P.F."/>
            <person name="Schmidt T."/>
            <person name="Gabaldon T."/>
            <person name="Lehrach H."/>
            <person name="Weisshaar B."/>
            <person name="Himmelbauer H."/>
        </authorList>
    </citation>
    <scope>NUCLEOTIDE SEQUENCE [LARGE SCALE GENOMIC DNA]</scope>
    <source>
        <tissue evidence="1">Taproot</tissue>
    </source>
</reference>
<dbReference type="Gramene" id="KMS65363">
    <property type="protein sequence ID" value="KMS65363"/>
    <property type="gene ID" value="BVRB_036750"/>
</dbReference>
<feature type="non-terminal residue" evidence="1">
    <location>
        <position position="147"/>
    </location>
</feature>
<evidence type="ECO:0000313" key="1">
    <source>
        <dbReference type="EMBL" id="KMS65363.1"/>
    </source>
</evidence>
<keyword evidence="2" id="KW-1185">Reference proteome</keyword>
<dbReference type="Proteomes" id="UP000035740">
    <property type="component" value="Unassembled WGS sequence"/>
</dbReference>
<evidence type="ECO:0000313" key="2">
    <source>
        <dbReference type="Proteomes" id="UP000035740"/>
    </source>
</evidence>
<sequence length="147" mass="16846">MCEKLLVLSLCQSLTRTGTYAAVSEMELVQLPDDDRIPLRDASDDGAKSQRLRRVCGCIRLSDRSTLERMIYRISRGNAHCIFELDNRLLIDDVTHALPTRLQQVPMPQRIAFCVFVVGRHMEIKVRHLVSLMGTLHEYVCDFVMIV</sequence>
<organism evidence="1 2">
    <name type="scientific">Beta vulgaris subsp. vulgaris</name>
    <name type="common">Beet</name>
    <dbReference type="NCBI Taxonomy" id="3555"/>
    <lineage>
        <taxon>Eukaryota</taxon>
        <taxon>Viridiplantae</taxon>
        <taxon>Streptophyta</taxon>
        <taxon>Embryophyta</taxon>
        <taxon>Tracheophyta</taxon>
        <taxon>Spermatophyta</taxon>
        <taxon>Magnoliopsida</taxon>
        <taxon>eudicotyledons</taxon>
        <taxon>Gunneridae</taxon>
        <taxon>Pentapetalae</taxon>
        <taxon>Caryophyllales</taxon>
        <taxon>Chenopodiaceae</taxon>
        <taxon>Betoideae</taxon>
        <taxon>Beta</taxon>
    </lineage>
</organism>
<proteinExistence type="predicted"/>
<protein>
    <submittedName>
        <fullName evidence="1">Uncharacterized protein</fullName>
    </submittedName>
</protein>
<name>A0A0J7YQE6_BETVV</name>
<dbReference type="EMBL" id="KQ110012">
    <property type="protein sequence ID" value="KMS65363.1"/>
    <property type="molecule type" value="Genomic_DNA"/>
</dbReference>
<accession>A0A0J7YQE6</accession>
<dbReference type="AlphaFoldDB" id="A0A0J7YQE6"/>